<keyword evidence="5 17" id="KW-0812">Transmembrane</keyword>
<dbReference type="FunFam" id="2.10.25.10:FF:000043">
    <property type="entry name" value="Integrin beta"/>
    <property type="match status" value="1"/>
</dbReference>
<dbReference type="GO" id="GO:0046872">
    <property type="term" value="F:metal ion binding"/>
    <property type="evidence" value="ECO:0007669"/>
    <property type="project" value="UniProtKB-KW"/>
</dbReference>
<dbReference type="SUPFAM" id="SSF57196">
    <property type="entry name" value="EGF/Laminin"/>
    <property type="match status" value="2"/>
</dbReference>
<dbReference type="Pfam" id="PF23105">
    <property type="entry name" value="EGF_integrin"/>
    <property type="match status" value="1"/>
</dbReference>
<dbReference type="Pfam" id="PF00362">
    <property type="entry name" value="Integrin_beta"/>
    <property type="match status" value="1"/>
</dbReference>
<sequence>VLSCNECLSRGPQCAWCFQEGFLDGASRAQRCNTLPNLQKKGCAVEFVEQATVTLKVNPTPPGRQVAPQDVTVQLPPGTPPRLLLGARGGLELYPVDMYYLVDVSASMQDNLNRLKTVGTGLSHRMRDYSSDFRVGFGSFVDKPVSPYINVHPSKVSNPCFDFKMQCRPTHGFMHMLSMTDNTTEFTRIMLQQGISGNMDTPEGGFDAMLQAAVCQRDIGWRPEAKRLLLVMTDQPSHLALDSKLAGIVVPHDGNCHLDSGGYTRSTSMEYPTIGQLAEKLLENSIHSIFAVEHGQYKWYEDLAPFLPGAYVGKLQAKASNLKDLVVEAYKKLLSDVEVEVGVQDQHAHRFWVNVTAVCPTGSAPSGLNKCSGVQPNQTVFFNITIGMKDCPSAPEDVLIFIRPVGFNESSVVRVRPTCHCSCGGQPGCQDELEGPECNEASGDVGCRLDGTGAVCSGRGECVCGHCICEASSLGTVHGTHCELDDFSCPYRQGRVCGGRGDCVSAACRCHSGWTGDSCQCPASTEPCLSPDGRLCSGRGRCVCGRCECDDPWSSGRFCEKCPTCDRSCQNAPLLSVILECLASQRYYPTFICVFLLTVLLGLVILLMAKFLLMRRVLNMLIYAVSRSRELSFMTTIIYRRDEPAEMPVEVQKIPLHEVWHSGSKA</sequence>
<dbReference type="InterPro" id="IPR057243">
    <property type="entry name" value="Integrin_I-EGF_CS"/>
</dbReference>
<evidence type="ECO:0000256" key="18">
    <source>
        <dbReference type="SAM" id="Phobius"/>
    </source>
</evidence>
<dbReference type="GO" id="GO:0009986">
    <property type="term" value="C:cell surface"/>
    <property type="evidence" value="ECO:0007669"/>
    <property type="project" value="TreeGrafter"/>
</dbReference>
<dbReference type="SUPFAM" id="SSF103575">
    <property type="entry name" value="Plexin repeat"/>
    <property type="match status" value="1"/>
</dbReference>
<dbReference type="GeneTree" id="ENSGT01150000286919"/>
<evidence type="ECO:0000256" key="14">
    <source>
        <dbReference type="ARBA" id="ARBA00023136"/>
    </source>
</evidence>
<keyword evidence="11 17" id="KW-0130">Cell adhesion</keyword>
<dbReference type="InterPro" id="IPR036465">
    <property type="entry name" value="vWFA_dom_sf"/>
</dbReference>
<dbReference type="PROSITE" id="PS52047">
    <property type="entry name" value="I_EGF_2"/>
    <property type="match status" value="2"/>
</dbReference>
<evidence type="ECO:0000256" key="1">
    <source>
        <dbReference type="ARBA" id="ARBA00004251"/>
    </source>
</evidence>
<dbReference type="Proteomes" id="UP000261540">
    <property type="component" value="Unplaced"/>
</dbReference>
<keyword evidence="10" id="KW-0460">Magnesium</keyword>
<comment type="subcellular location">
    <subcellularLocation>
        <location evidence="1 17">Cell membrane</location>
        <topology evidence="1 17">Single-pass type I membrane protein</topology>
    </subcellularLocation>
</comment>
<reference evidence="20" key="2">
    <citation type="submission" date="2025-09" db="UniProtKB">
        <authorList>
            <consortium name="Ensembl"/>
        </authorList>
    </citation>
    <scope>IDENTIFICATION</scope>
</reference>
<evidence type="ECO:0000256" key="8">
    <source>
        <dbReference type="ARBA" id="ARBA00022737"/>
    </source>
</evidence>
<dbReference type="Ensembl" id="ENSPKIT00000030453.1">
    <property type="protein sequence ID" value="ENSPKIP00000006427.1"/>
    <property type="gene ID" value="ENSPKIG00000022705.1"/>
</dbReference>
<dbReference type="AlphaFoldDB" id="A0A3B3QI50"/>
<dbReference type="InterPro" id="IPR032695">
    <property type="entry name" value="Integrin_dom_sf"/>
</dbReference>
<dbReference type="GO" id="GO:0008305">
    <property type="term" value="C:integrin complex"/>
    <property type="evidence" value="ECO:0007669"/>
    <property type="project" value="TreeGrafter"/>
</dbReference>
<dbReference type="Gene3D" id="3.30.1680.10">
    <property type="entry name" value="ligand-binding face of the semaphorins, domain 2"/>
    <property type="match status" value="1"/>
</dbReference>
<keyword evidence="14 18" id="KW-0472">Membrane</keyword>
<dbReference type="SMART" id="SM00187">
    <property type="entry name" value="INB"/>
    <property type="match status" value="1"/>
</dbReference>
<dbReference type="Pfam" id="PF17205">
    <property type="entry name" value="PSI_integrin"/>
    <property type="match status" value="1"/>
</dbReference>
<evidence type="ECO:0000256" key="4">
    <source>
        <dbReference type="ARBA" id="ARBA00022536"/>
    </source>
</evidence>
<evidence type="ECO:0000313" key="20">
    <source>
        <dbReference type="Ensembl" id="ENSPKIP00000006427.1"/>
    </source>
</evidence>
<keyword evidence="9" id="KW-0106">Calcium</keyword>
<feature type="domain" description="Integrin beta subunit VWA" evidence="19">
    <location>
        <begin position="3"/>
        <end position="421"/>
    </location>
</feature>
<evidence type="ECO:0000256" key="12">
    <source>
        <dbReference type="ARBA" id="ARBA00022989"/>
    </source>
</evidence>
<organism evidence="20 21">
    <name type="scientific">Paramormyrops kingsleyae</name>
    <dbReference type="NCBI Taxonomy" id="1676925"/>
    <lineage>
        <taxon>Eukaryota</taxon>
        <taxon>Metazoa</taxon>
        <taxon>Chordata</taxon>
        <taxon>Craniata</taxon>
        <taxon>Vertebrata</taxon>
        <taxon>Euteleostomi</taxon>
        <taxon>Actinopterygii</taxon>
        <taxon>Neopterygii</taxon>
        <taxon>Teleostei</taxon>
        <taxon>Osteoglossocephala</taxon>
        <taxon>Osteoglossomorpha</taxon>
        <taxon>Osteoglossiformes</taxon>
        <taxon>Mormyridae</taxon>
        <taxon>Paramormyrops</taxon>
    </lineage>
</organism>
<evidence type="ECO:0000256" key="16">
    <source>
        <dbReference type="ARBA" id="ARBA00023180"/>
    </source>
</evidence>
<evidence type="ECO:0000256" key="10">
    <source>
        <dbReference type="ARBA" id="ARBA00022842"/>
    </source>
</evidence>
<keyword evidence="8" id="KW-0677">Repeat</keyword>
<evidence type="ECO:0000256" key="3">
    <source>
        <dbReference type="ARBA" id="ARBA00022475"/>
    </source>
</evidence>
<keyword evidence="13 17" id="KW-0401">Integrin</keyword>
<dbReference type="SUPFAM" id="SSF53300">
    <property type="entry name" value="vWA-like"/>
    <property type="match status" value="1"/>
</dbReference>
<dbReference type="PANTHER" id="PTHR10082:SF9">
    <property type="entry name" value="INTEGRIN BETA-8"/>
    <property type="match status" value="1"/>
</dbReference>
<dbReference type="PRINTS" id="PR01186">
    <property type="entry name" value="INTEGRINB"/>
</dbReference>
<dbReference type="GO" id="GO:0005925">
    <property type="term" value="C:focal adhesion"/>
    <property type="evidence" value="ECO:0007669"/>
    <property type="project" value="TreeGrafter"/>
</dbReference>
<dbReference type="InterPro" id="IPR033760">
    <property type="entry name" value="Integrin_beta_N"/>
</dbReference>
<dbReference type="Gene3D" id="2.10.25.10">
    <property type="entry name" value="Laminin"/>
    <property type="match status" value="3"/>
</dbReference>
<evidence type="ECO:0000259" key="19">
    <source>
        <dbReference type="SMART" id="SM00187"/>
    </source>
</evidence>
<keyword evidence="16" id="KW-0325">Glycoprotein</keyword>
<comment type="similarity">
    <text evidence="2 17">Belongs to the integrin beta chain family.</text>
</comment>
<keyword evidence="21" id="KW-1185">Reference proteome</keyword>
<evidence type="ECO:0000256" key="2">
    <source>
        <dbReference type="ARBA" id="ARBA00007449"/>
    </source>
</evidence>
<dbReference type="GO" id="GO:0005178">
    <property type="term" value="F:integrin binding"/>
    <property type="evidence" value="ECO:0007669"/>
    <property type="project" value="TreeGrafter"/>
</dbReference>
<evidence type="ECO:0000256" key="5">
    <source>
        <dbReference type="ARBA" id="ARBA00022692"/>
    </source>
</evidence>
<dbReference type="GO" id="GO:0033627">
    <property type="term" value="P:cell adhesion mediated by integrin"/>
    <property type="evidence" value="ECO:0007669"/>
    <property type="project" value="TreeGrafter"/>
</dbReference>
<keyword evidence="15" id="KW-1015">Disulfide bond</keyword>
<dbReference type="GO" id="GO:0016477">
    <property type="term" value="P:cell migration"/>
    <property type="evidence" value="ECO:0007669"/>
    <property type="project" value="TreeGrafter"/>
</dbReference>
<evidence type="ECO:0000256" key="13">
    <source>
        <dbReference type="ARBA" id="ARBA00023037"/>
    </source>
</evidence>
<proteinExistence type="inferred from homology"/>
<evidence type="ECO:0000256" key="17">
    <source>
        <dbReference type="RuleBase" id="RU000633"/>
    </source>
</evidence>
<dbReference type="Gene3D" id="2.60.40.1510">
    <property type="entry name" value="ntegrin, alpha v. Chain A, domain 3"/>
    <property type="match status" value="1"/>
</dbReference>
<dbReference type="FunFam" id="3.40.50.410:FF:000002">
    <property type="entry name" value="Integrin beta"/>
    <property type="match status" value="1"/>
</dbReference>
<protein>
    <recommendedName>
        <fullName evidence="17">Integrin beta</fullName>
    </recommendedName>
</protein>
<dbReference type="InterPro" id="IPR015812">
    <property type="entry name" value="Integrin_bsu"/>
</dbReference>
<feature type="transmembrane region" description="Helical" evidence="18">
    <location>
        <begin position="587"/>
        <end position="613"/>
    </location>
</feature>
<evidence type="ECO:0000256" key="15">
    <source>
        <dbReference type="ARBA" id="ARBA00023157"/>
    </source>
</evidence>
<keyword evidence="4" id="KW-0245">EGF-like domain</keyword>
<dbReference type="GO" id="GO:0098609">
    <property type="term" value="P:cell-cell adhesion"/>
    <property type="evidence" value="ECO:0007669"/>
    <property type="project" value="TreeGrafter"/>
</dbReference>
<dbReference type="FunFam" id="3.30.1680.10:FF:000002">
    <property type="entry name" value="Integrin beta"/>
    <property type="match status" value="1"/>
</dbReference>
<dbReference type="GO" id="GO:0007229">
    <property type="term" value="P:integrin-mediated signaling pathway"/>
    <property type="evidence" value="ECO:0007669"/>
    <property type="project" value="UniProtKB-KW"/>
</dbReference>
<accession>A0A3B3QI50</accession>
<evidence type="ECO:0000313" key="21">
    <source>
        <dbReference type="Proteomes" id="UP000261540"/>
    </source>
</evidence>
<keyword evidence="7" id="KW-0732">Signal</keyword>
<evidence type="ECO:0000256" key="7">
    <source>
        <dbReference type="ARBA" id="ARBA00022729"/>
    </source>
</evidence>
<dbReference type="InterPro" id="IPR002369">
    <property type="entry name" value="Integrin_bsu_VWA"/>
</dbReference>
<reference evidence="20" key="1">
    <citation type="submission" date="2025-08" db="UniProtKB">
        <authorList>
            <consortium name="Ensembl"/>
        </authorList>
    </citation>
    <scope>IDENTIFICATION</scope>
</reference>
<dbReference type="PANTHER" id="PTHR10082">
    <property type="entry name" value="INTEGRIN BETA SUBUNIT"/>
    <property type="match status" value="1"/>
</dbReference>
<name>A0A3B3QI50_9TELE</name>
<dbReference type="STRING" id="1676925.ENSPKIP00000006427"/>
<keyword evidence="3" id="KW-1003">Cell membrane</keyword>
<evidence type="ECO:0000256" key="6">
    <source>
        <dbReference type="ARBA" id="ARBA00022723"/>
    </source>
</evidence>
<dbReference type="InterPro" id="IPR057073">
    <property type="entry name" value="EGF_integrin_2"/>
</dbReference>
<evidence type="ECO:0000256" key="9">
    <source>
        <dbReference type="ARBA" id="ARBA00022837"/>
    </source>
</evidence>
<dbReference type="PROSITE" id="PS00243">
    <property type="entry name" value="I_EGF_1"/>
    <property type="match status" value="1"/>
</dbReference>
<keyword evidence="6" id="KW-0479">Metal-binding</keyword>
<dbReference type="SUPFAM" id="SSF69179">
    <property type="entry name" value="Integrin domains"/>
    <property type="match status" value="1"/>
</dbReference>
<dbReference type="FunFam" id="2.10.25.10:FF:000076">
    <property type="entry name" value="Integrin beta"/>
    <property type="match status" value="1"/>
</dbReference>
<evidence type="ECO:0000256" key="11">
    <source>
        <dbReference type="ARBA" id="ARBA00022889"/>
    </source>
</evidence>
<dbReference type="Gene3D" id="3.40.50.410">
    <property type="entry name" value="von Willebrand factor, type A domain"/>
    <property type="match status" value="1"/>
</dbReference>
<keyword evidence="12 18" id="KW-1133">Transmembrane helix</keyword>